<evidence type="ECO:0000259" key="1">
    <source>
        <dbReference type="Pfam" id="PF10192"/>
    </source>
</evidence>
<dbReference type="GO" id="GO:0007186">
    <property type="term" value="P:G protein-coupled receptor signaling pathway"/>
    <property type="evidence" value="ECO:0007669"/>
    <property type="project" value="InterPro"/>
</dbReference>
<dbReference type="VEuPathDB" id="VectorBase:RPRC003786"/>
<dbReference type="GO" id="GO:0019236">
    <property type="term" value="P:response to pheromone"/>
    <property type="evidence" value="ECO:0007669"/>
    <property type="project" value="InterPro"/>
</dbReference>
<reference evidence="2" key="1">
    <citation type="submission" date="2015-05" db="UniProtKB">
        <authorList>
            <consortium name="EnsemblMetazoa"/>
        </authorList>
    </citation>
    <scope>IDENTIFICATION</scope>
</reference>
<proteinExistence type="predicted"/>
<evidence type="ECO:0000313" key="3">
    <source>
        <dbReference type="Proteomes" id="UP000015103"/>
    </source>
</evidence>
<dbReference type="Proteomes" id="UP000015103">
    <property type="component" value="Unassembled WGS sequence"/>
</dbReference>
<dbReference type="PANTHER" id="PTHR23252">
    <property type="entry name" value="INTIMAL THICKNESS RECEPTOR-RELATED"/>
    <property type="match status" value="1"/>
</dbReference>
<evidence type="ECO:0000313" key="2">
    <source>
        <dbReference type="EnsemblMetazoa" id="RPRC003786-PA"/>
    </source>
</evidence>
<organism evidence="2 3">
    <name type="scientific">Rhodnius prolixus</name>
    <name type="common">Triatomid bug</name>
    <dbReference type="NCBI Taxonomy" id="13249"/>
    <lineage>
        <taxon>Eukaryota</taxon>
        <taxon>Metazoa</taxon>
        <taxon>Ecdysozoa</taxon>
        <taxon>Arthropoda</taxon>
        <taxon>Hexapoda</taxon>
        <taxon>Insecta</taxon>
        <taxon>Pterygota</taxon>
        <taxon>Neoptera</taxon>
        <taxon>Paraneoptera</taxon>
        <taxon>Hemiptera</taxon>
        <taxon>Heteroptera</taxon>
        <taxon>Panheteroptera</taxon>
        <taxon>Cimicomorpha</taxon>
        <taxon>Reduviidae</taxon>
        <taxon>Triatominae</taxon>
        <taxon>Rhodnius</taxon>
    </lineage>
</organism>
<dbReference type="EMBL" id="ACPB03006711">
    <property type="status" value="NOT_ANNOTATED_CDS"/>
    <property type="molecule type" value="Genomic_DNA"/>
</dbReference>
<dbReference type="PANTHER" id="PTHR23252:SF43">
    <property type="entry name" value="INTIMAL THICKNESS RELATED RECEPTOR IRP DOMAIN-CONTAINING PROTEIN"/>
    <property type="match status" value="1"/>
</dbReference>
<sequence length="493" mass="58041">MLLFNILATDICSCVFLFIFLVQQVHSTHLKGTWHSSEFFKFLSKFGVQKTDLHYEKDTLGYIFGNITTKSNSSHYITLAVLERTFFLEYYGNRTIIDKEKACSYMFNKLKFVAYDSVCYKEGLDFFRRVPCPKGGLCVDEDSPWNVVKHSQFTYNIKDLSEPRFWYVSLVSCYRSNTTCEWHHMPYDIEVEYDIWLVNGNPNTSGYNPLVYQFSFDRQNTVELYLLFFTLYFILVPLQLYAVVRQRHPVTRLFTASLLLEFCGLIFNLIDVIKFTIDGIGYPDLAVVGDILDILSRTTFMLLLLLLAKGWAVTRQEFTWKPLLFTIWFIYGVVHIILYVWNKTEVDIIEDIDEYETWPGWLILALRCLIIVWFLLELRSTMRYEHNETKLHFFLHFGASALVWYIYLPVVALVALQIPPFWRYKLLLGITYSADCLAYIVMAHLLWPTRTEQYFLLTSHRLDPTEELDEFNEAPHVIHGTDIPTNDRQQLVP</sequence>
<keyword evidence="3" id="KW-1185">Reference proteome</keyword>
<dbReference type="FunCoup" id="T1HIB3">
    <property type="interactions" value="158"/>
</dbReference>
<dbReference type="eggNOG" id="KOG4290">
    <property type="taxonomic scope" value="Eukaryota"/>
</dbReference>
<dbReference type="InParanoid" id="T1HIB3"/>
<dbReference type="EnsemblMetazoa" id="RPRC003786-RA">
    <property type="protein sequence ID" value="RPRC003786-PA"/>
    <property type="gene ID" value="RPRC003786"/>
</dbReference>
<dbReference type="HOGENOM" id="CLU_028995_0_0_1"/>
<dbReference type="OMA" id="HQFSFEE"/>
<protein>
    <submittedName>
        <fullName evidence="2">GpcrRhopsn4 domain-containing protein</fullName>
    </submittedName>
</protein>
<accession>T1HIB3</accession>
<dbReference type="InterPro" id="IPR047831">
    <property type="entry name" value="GPR180/TMEM145"/>
</dbReference>
<dbReference type="STRING" id="13249.T1HIB3"/>
<dbReference type="InterPro" id="IPR019336">
    <property type="entry name" value="GPR180/TMEM145_TM"/>
</dbReference>
<name>T1HIB3_RHOPR</name>
<dbReference type="AlphaFoldDB" id="T1HIB3"/>
<feature type="domain" description="GPR180/TMEM145 transmembrane" evidence="1">
    <location>
        <begin position="229"/>
        <end position="442"/>
    </location>
</feature>
<dbReference type="Pfam" id="PF10192">
    <property type="entry name" value="GPR180-TMEM145_TM"/>
    <property type="match status" value="1"/>
</dbReference>